<name>A0ABM7NZV7_9BACT</name>
<gene>
    <name evidence="1" type="ORF">prwr041_19560</name>
</gene>
<protein>
    <submittedName>
        <fullName evidence="1">RloB domain-containing protein</fullName>
    </submittedName>
</protein>
<dbReference type="Proteomes" id="UP001319045">
    <property type="component" value="Chromosome"/>
</dbReference>
<reference evidence="1 2" key="1">
    <citation type="journal article" date="2022" name="Int. J. Syst. Evol. Microbiol.">
        <title>Prevotella herbatica sp. nov., a plant polysaccharide-decomposing anaerobic bacterium isolated from a methanogenic reactor.</title>
        <authorList>
            <person name="Uek A."/>
            <person name="Tonouchi A."/>
            <person name="Kaku N."/>
            <person name="Ueki K."/>
        </authorList>
    </citation>
    <scope>NUCLEOTIDE SEQUENCE [LARGE SCALE GENOMIC DNA]</scope>
    <source>
        <strain evidence="1 2">WR041</strain>
    </source>
</reference>
<organism evidence="1 2">
    <name type="scientific">Prevotella herbatica</name>
    <dbReference type="NCBI Taxonomy" id="2801997"/>
    <lineage>
        <taxon>Bacteria</taxon>
        <taxon>Pseudomonadati</taxon>
        <taxon>Bacteroidota</taxon>
        <taxon>Bacteroidia</taxon>
        <taxon>Bacteroidales</taxon>
        <taxon>Prevotellaceae</taxon>
        <taxon>Prevotella</taxon>
    </lineage>
</organism>
<proteinExistence type="predicted"/>
<dbReference type="Pfam" id="PF13707">
    <property type="entry name" value="RloB"/>
    <property type="match status" value="1"/>
</dbReference>
<evidence type="ECO:0000313" key="1">
    <source>
        <dbReference type="EMBL" id="BCS86063.1"/>
    </source>
</evidence>
<keyword evidence="2" id="KW-1185">Reference proteome</keyword>
<accession>A0ABM7NZV7</accession>
<evidence type="ECO:0000313" key="2">
    <source>
        <dbReference type="Proteomes" id="UP001319045"/>
    </source>
</evidence>
<dbReference type="RefSeq" id="WP_207153656.1">
    <property type="nucleotide sequence ID" value="NZ_AP024484.1"/>
</dbReference>
<sequence>MAKKLNIASLKPKIIMEPVANDDKRYVRCRILIVCEGEKTEPNYFRSFSMMANSSGLVYEINTTGGGINTIQVVDKAIQLKAQANKVGNPYDSVWVVFDRDDFKPTDFDNAIKKATKNRIGCAWSNEAFELWYVYHFDDRSTPMNRNDYKDIITKRVRYTGYRKGNKEYTYLKNDINMRAILSACHCDEHVAIKRAERQSKIFNNQKFHDHNPCTMVYKLVRLLIGEDKDFIKQIKSELEKK</sequence>
<dbReference type="InterPro" id="IPR025591">
    <property type="entry name" value="RloB"/>
</dbReference>
<dbReference type="EMBL" id="AP024484">
    <property type="protein sequence ID" value="BCS86063.1"/>
    <property type="molecule type" value="Genomic_DNA"/>
</dbReference>